<dbReference type="InterPro" id="IPR010264">
    <property type="entry name" value="Self-incomp_S1"/>
</dbReference>
<evidence type="ECO:0000256" key="3">
    <source>
        <dbReference type="ARBA" id="ARBA00022471"/>
    </source>
</evidence>
<dbReference type="GO" id="GO:0005576">
    <property type="term" value="C:extracellular region"/>
    <property type="evidence" value="ECO:0007669"/>
    <property type="project" value="UniProtKB-SubCell"/>
</dbReference>
<dbReference type="OrthoDB" id="1848419at2759"/>
<gene>
    <name evidence="7" type="ORF">Tsubulata_029646</name>
</gene>
<evidence type="ECO:0000256" key="4">
    <source>
        <dbReference type="ARBA" id="ARBA00022525"/>
    </source>
</evidence>
<reference evidence="7" key="1">
    <citation type="submission" date="2022-02" db="EMBL/GenBank/DDBJ databases">
        <authorList>
            <person name="Henning P.M."/>
            <person name="McCubbin A.G."/>
            <person name="Shore J.S."/>
        </authorList>
    </citation>
    <scope>NUCLEOTIDE SEQUENCE</scope>
    <source>
        <strain evidence="7">F60SS</strain>
        <tissue evidence="7">Leaves</tissue>
    </source>
</reference>
<evidence type="ECO:0000256" key="2">
    <source>
        <dbReference type="ARBA" id="ARBA00005581"/>
    </source>
</evidence>
<comment type="subcellular location">
    <subcellularLocation>
        <location evidence="1 6">Secreted</location>
    </subcellularLocation>
</comment>
<dbReference type="Proteomes" id="UP001141552">
    <property type="component" value="Unassembled WGS sequence"/>
</dbReference>
<evidence type="ECO:0000313" key="8">
    <source>
        <dbReference type="Proteomes" id="UP001141552"/>
    </source>
</evidence>
<comment type="caution">
    <text evidence="7">The sequence shown here is derived from an EMBL/GenBank/DDBJ whole genome shotgun (WGS) entry which is preliminary data.</text>
</comment>
<dbReference type="EMBL" id="JAKUCV010004975">
    <property type="protein sequence ID" value="KAJ4833318.1"/>
    <property type="molecule type" value="Genomic_DNA"/>
</dbReference>
<protein>
    <recommendedName>
        <fullName evidence="6">S-protein homolog</fullName>
    </recommendedName>
</protein>
<evidence type="ECO:0000313" key="7">
    <source>
        <dbReference type="EMBL" id="KAJ4833318.1"/>
    </source>
</evidence>
<reference evidence="7" key="2">
    <citation type="journal article" date="2023" name="Plants (Basel)">
        <title>Annotation of the Turnera subulata (Passifloraceae) Draft Genome Reveals the S-Locus Evolved after the Divergence of Turneroideae from Passifloroideae in a Stepwise Manner.</title>
        <authorList>
            <person name="Henning P.M."/>
            <person name="Roalson E.H."/>
            <person name="Mir W."/>
            <person name="McCubbin A.G."/>
            <person name="Shore J.S."/>
        </authorList>
    </citation>
    <scope>NUCLEOTIDE SEQUENCE</scope>
    <source>
        <strain evidence="7">F60SS</strain>
    </source>
</reference>
<evidence type="ECO:0000256" key="6">
    <source>
        <dbReference type="RuleBase" id="RU367044"/>
    </source>
</evidence>
<sequence>MSSSTWQQATFCVFTILAIFPFLSSAGANPNPMMPTQEDKWRPFCHEFRVHIVDGFSNDNPPFQIHCWSVDQDLGNHTFGPSFKDFNFKFGSRVVPPYTHFSCDMNKGAMNLHDVTVFDKQNVENWCCNSGQCYWRGQDDGLYYSNDNSSYEKKYSWA</sequence>
<organism evidence="7 8">
    <name type="scientific">Turnera subulata</name>
    <dbReference type="NCBI Taxonomy" id="218843"/>
    <lineage>
        <taxon>Eukaryota</taxon>
        <taxon>Viridiplantae</taxon>
        <taxon>Streptophyta</taxon>
        <taxon>Embryophyta</taxon>
        <taxon>Tracheophyta</taxon>
        <taxon>Spermatophyta</taxon>
        <taxon>Magnoliopsida</taxon>
        <taxon>eudicotyledons</taxon>
        <taxon>Gunneridae</taxon>
        <taxon>Pentapetalae</taxon>
        <taxon>rosids</taxon>
        <taxon>fabids</taxon>
        <taxon>Malpighiales</taxon>
        <taxon>Passifloraceae</taxon>
        <taxon>Turnera</taxon>
    </lineage>
</organism>
<keyword evidence="4 6" id="KW-0964">Secreted</keyword>
<dbReference type="GO" id="GO:0060320">
    <property type="term" value="P:rejection of self pollen"/>
    <property type="evidence" value="ECO:0007669"/>
    <property type="project" value="UniProtKB-KW"/>
</dbReference>
<comment type="similarity">
    <text evidence="2 6">Belongs to the plant self-incompatibility (S1) protein family.</text>
</comment>
<dbReference type="PANTHER" id="PTHR31232">
    <property type="match status" value="1"/>
</dbReference>
<keyword evidence="8" id="KW-1185">Reference proteome</keyword>
<name>A0A9Q0FL03_9ROSI</name>
<dbReference type="AlphaFoldDB" id="A0A9Q0FL03"/>
<evidence type="ECO:0000256" key="5">
    <source>
        <dbReference type="ARBA" id="ARBA00022729"/>
    </source>
</evidence>
<proteinExistence type="inferred from homology"/>
<feature type="signal peptide" evidence="6">
    <location>
        <begin position="1"/>
        <end position="28"/>
    </location>
</feature>
<evidence type="ECO:0000256" key="1">
    <source>
        <dbReference type="ARBA" id="ARBA00004613"/>
    </source>
</evidence>
<accession>A0A9Q0FL03</accession>
<feature type="chain" id="PRO_5040530320" description="S-protein homolog" evidence="6">
    <location>
        <begin position="29"/>
        <end position="158"/>
    </location>
</feature>
<dbReference type="PANTHER" id="PTHR31232:SF137">
    <property type="entry name" value="S-PROTEIN HOMOLOG"/>
    <property type="match status" value="1"/>
</dbReference>
<dbReference type="Pfam" id="PF05938">
    <property type="entry name" value="Self-incomp_S1"/>
    <property type="match status" value="1"/>
</dbReference>
<keyword evidence="3 6" id="KW-0713">Self-incompatibility</keyword>
<keyword evidence="5 6" id="KW-0732">Signal</keyword>